<protein>
    <recommendedName>
        <fullName evidence="3">BTB domain-containing protein</fullName>
    </recommendedName>
</protein>
<sequence length="271" mass="30258">MYTLPQPNVAGVAVEGCPVVEVHDDSGDWKHLLEVLYDGTILTEETIQFSLVAALIRLGRKYDFIKLLKAAVKRLTHDYPSTLALIDARQRADFSLNIAPYPGIHFDALSMAREHSIPSVLPIAYYWMIRAYPQTSWFDGLERPDGTSAHLAPGDLRVCLKAANKIFRTQFKDGYSLGWMTAPNPSSCLFPTQCPARRAEMLQKCIAVDPLLSGAQLVVESLSAAESWVKRCCTGCQPHLMQLMHAGRARGWEELPAFFDLPPWADLKNDL</sequence>
<organism evidence="1 2">
    <name type="scientific">Mycena chlorophos</name>
    <name type="common">Agaric fungus</name>
    <name type="synonym">Agaricus chlorophos</name>
    <dbReference type="NCBI Taxonomy" id="658473"/>
    <lineage>
        <taxon>Eukaryota</taxon>
        <taxon>Fungi</taxon>
        <taxon>Dikarya</taxon>
        <taxon>Basidiomycota</taxon>
        <taxon>Agaricomycotina</taxon>
        <taxon>Agaricomycetes</taxon>
        <taxon>Agaricomycetidae</taxon>
        <taxon>Agaricales</taxon>
        <taxon>Marasmiineae</taxon>
        <taxon>Mycenaceae</taxon>
        <taxon>Mycena</taxon>
    </lineage>
</organism>
<evidence type="ECO:0008006" key="3">
    <source>
        <dbReference type="Google" id="ProtNLM"/>
    </source>
</evidence>
<dbReference type="Proteomes" id="UP000815677">
    <property type="component" value="Unassembled WGS sequence"/>
</dbReference>
<dbReference type="EMBL" id="DF849259">
    <property type="protein sequence ID" value="GAT56160.1"/>
    <property type="molecule type" value="Genomic_DNA"/>
</dbReference>
<reference evidence="1" key="1">
    <citation type="submission" date="2014-09" db="EMBL/GenBank/DDBJ databases">
        <title>Genome sequence of the luminous mushroom Mycena chlorophos for searching fungal bioluminescence genes.</title>
        <authorList>
            <person name="Tanaka Y."/>
            <person name="Kasuga D."/>
            <person name="Oba Y."/>
            <person name="Hase S."/>
            <person name="Sato K."/>
            <person name="Oba Y."/>
            <person name="Sakakibara Y."/>
        </authorList>
    </citation>
    <scope>NUCLEOTIDE SEQUENCE</scope>
</reference>
<evidence type="ECO:0000313" key="1">
    <source>
        <dbReference type="EMBL" id="GAT56160.1"/>
    </source>
</evidence>
<gene>
    <name evidence="1" type="ORF">MCHLO_12846</name>
</gene>
<proteinExistence type="predicted"/>
<accession>A0ABQ0LYN4</accession>
<name>A0ABQ0LYN4_MYCCL</name>
<evidence type="ECO:0000313" key="2">
    <source>
        <dbReference type="Proteomes" id="UP000815677"/>
    </source>
</evidence>
<keyword evidence="2" id="KW-1185">Reference proteome</keyword>